<comment type="subcellular location">
    <subcellularLocation>
        <location evidence="1">Endoplasmic reticulum membrane</location>
        <topology evidence="1">Multi-pass membrane protein</topology>
    </subcellularLocation>
</comment>
<protein>
    <recommendedName>
        <fullName evidence="3">vitamin-K-epoxide reductase (warfarin-sensitive)</fullName>
        <ecNumber evidence="3">1.17.4.4</ecNumber>
    </recommendedName>
</protein>
<sequence length="206" mass="22456">MKYETWQPNRPVMGAGGGAARSCPAPAPWLVLSPLAPRAGPEDMGTTWGSPGWVRLALCLAGLVLSLYALHVKAARARDRDYRALCDVGTAISCSRVFSSRWGKGFGLVEHVLGQDSILNQSNSIFGCIFYTLQLLLGCLRTRWASILLVLSSLVSLAGSIYLAWILFFVLYDFCIVCITTYAINVGLMLLSFRNVQEPQGKAKGH</sequence>
<keyword evidence="5" id="KW-0874">Quinone</keyword>
<comment type="catalytic activity">
    <reaction evidence="12">
        <text>phylloquinol + [protein]-disulfide = phylloquinone + [protein]-dithiol</text>
        <dbReference type="Rhea" id="RHEA:57744"/>
        <dbReference type="Rhea" id="RHEA-COMP:10593"/>
        <dbReference type="Rhea" id="RHEA-COMP:10594"/>
        <dbReference type="ChEBI" id="CHEBI:18067"/>
        <dbReference type="ChEBI" id="CHEBI:28433"/>
        <dbReference type="ChEBI" id="CHEBI:29950"/>
        <dbReference type="ChEBI" id="CHEBI:50058"/>
        <dbReference type="EC" id="1.17.4.4"/>
    </reaction>
    <physiologicalReaction direction="right-to-left" evidence="12">
        <dbReference type="Rhea" id="RHEA:57746"/>
    </physiologicalReaction>
</comment>
<evidence type="ECO:0000259" key="15">
    <source>
        <dbReference type="SMART" id="SM00756"/>
    </source>
</evidence>
<dbReference type="OrthoDB" id="17010at2759"/>
<dbReference type="STRING" id="1868482.ENSTSYP00000014347"/>
<organism evidence="16 17">
    <name type="scientific">Carlito syrichta</name>
    <name type="common">Philippine tarsier</name>
    <name type="synonym">Tarsius syrichta</name>
    <dbReference type="NCBI Taxonomy" id="1868482"/>
    <lineage>
        <taxon>Eukaryota</taxon>
        <taxon>Metazoa</taxon>
        <taxon>Chordata</taxon>
        <taxon>Craniata</taxon>
        <taxon>Vertebrata</taxon>
        <taxon>Euteleostomi</taxon>
        <taxon>Mammalia</taxon>
        <taxon>Eutheria</taxon>
        <taxon>Euarchontoglires</taxon>
        <taxon>Primates</taxon>
        <taxon>Haplorrhini</taxon>
        <taxon>Tarsiiformes</taxon>
        <taxon>Tarsiidae</taxon>
        <taxon>Carlito</taxon>
    </lineage>
</organism>
<dbReference type="FunFam" id="1.20.1440.130:FF:000001">
    <property type="entry name" value="Vitamin K epoxide reductase complex subunit 1-like 1"/>
    <property type="match status" value="1"/>
</dbReference>
<dbReference type="GO" id="GO:0007596">
    <property type="term" value="P:blood coagulation"/>
    <property type="evidence" value="ECO:0007669"/>
    <property type="project" value="TreeGrafter"/>
</dbReference>
<evidence type="ECO:0000256" key="3">
    <source>
        <dbReference type="ARBA" id="ARBA00012278"/>
    </source>
</evidence>
<dbReference type="GeneID" id="103264390"/>
<dbReference type="GO" id="GO:0048038">
    <property type="term" value="F:quinone binding"/>
    <property type="evidence" value="ECO:0007669"/>
    <property type="project" value="UniProtKB-KW"/>
</dbReference>
<name>A0A1U7TJL8_CARSF</name>
<keyword evidence="6" id="KW-0256">Endoplasmic reticulum</keyword>
<evidence type="ECO:0000256" key="4">
    <source>
        <dbReference type="ARBA" id="ARBA00022692"/>
    </source>
</evidence>
<keyword evidence="4 14" id="KW-0812">Transmembrane</keyword>
<evidence type="ECO:0000256" key="10">
    <source>
        <dbReference type="ARBA" id="ARBA00023157"/>
    </source>
</evidence>
<evidence type="ECO:0000256" key="13">
    <source>
        <dbReference type="ARBA" id="ARBA00051125"/>
    </source>
</evidence>
<dbReference type="GO" id="GO:0047057">
    <property type="term" value="F:vitamin-K-epoxide reductase (warfarin-sensitive) activity"/>
    <property type="evidence" value="ECO:0007669"/>
    <property type="project" value="UniProtKB-EC"/>
</dbReference>
<keyword evidence="7 14" id="KW-1133">Transmembrane helix</keyword>
<dbReference type="CTD" id="79001"/>
<evidence type="ECO:0000256" key="11">
    <source>
        <dbReference type="ARBA" id="ARBA00023284"/>
    </source>
</evidence>
<feature type="transmembrane region" description="Helical" evidence="14">
    <location>
        <begin position="171"/>
        <end position="193"/>
    </location>
</feature>
<keyword evidence="16" id="KW-1185">Reference proteome</keyword>
<evidence type="ECO:0000256" key="7">
    <source>
        <dbReference type="ARBA" id="ARBA00022989"/>
    </source>
</evidence>
<evidence type="ECO:0000256" key="1">
    <source>
        <dbReference type="ARBA" id="ARBA00004477"/>
    </source>
</evidence>
<dbReference type="RefSeq" id="XP_008060239.1">
    <property type="nucleotide sequence ID" value="XM_008062048.2"/>
</dbReference>
<dbReference type="GO" id="GO:0005789">
    <property type="term" value="C:endoplasmic reticulum membrane"/>
    <property type="evidence" value="ECO:0007669"/>
    <property type="project" value="UniProtKB-SubCell"/>
</dbReference>
<dbReference type="Proteomes" id="UP000189704">
    <property type="component" value="Unplaced"/>
</dbReference>
<dbReference type="InterPro" id="IPR038354">
    <property type="entry name" value="VKOR_sf"/>
</dbReference>
<accession>A0A1U7TJL8</accession>
<feature type="domain" description="Vitamin K epoxide reductase" evidence="15">
    <location>
        <begin position="48"/>
        <end position="196"/>
    </location>
</feature>
<evidence type="ECO:0000256" key="14">
    <source>
        <dbReference type="SAM" id="Phobius"/>
    </source>
</evidence>
<dbReference type="Pfam" id="PF07884">
    <property type="entry name" value="VKOR"/>
    <property type="match status" value="1"/>
</dbReference>
<dbReference type="PANTHER" id="PTHR14519">
    <property type="entry name" value="VITAMIN K EPOXIDE REDUCTASE COMPLEX, SUBUNIT 1"/>
    <property type="match status" value="1"/>
</dbReference>
<evidence type="ECO:0000256" key="12">
    <source>
        <dbReference type="ARBA" id="ARBA00050144"/>
    </source>
</evidence>
<dbReference type="Gene3D" id="1.20.1440.130">
    <property type="entry name" value="VKOR domain"/>
    <property type="match status" value="1"/>
</dbReference>
<dbReference type="CDD" id="cd12917">
    <property type="entry name" value="VKOR_euk"/>
    <property type="match status" value="1"/>
</dbReference>
<dbReference type="SMART" id="SM00756">
    <property type="entry name" value="VKc"/>
    <property type="match status" value="1"/>
</dbReference>
<keyword evidence="10" id="KW-1015">Disulfide bond</keyword>
<reference evidence="17" key="1">
    <citation type="submission" date="2025-08" db="UniProtKB">
        <authorList>
            <consortium name="RefSeq"/>
        </authorList>
    </citation>
    <scope>IDENTIFICATION</scope>
</reference>
<evidence type="ECO:0000313" key="17">
    <source>
        <dbReference type="RefSeq" id="XP_008060239.1"/>
    </source>
</evidence>
<dbReference type="InterPro" id="IPR042406">
    <property type="entry name" value="VKORC1/VKORC1L1"/>
</dbReference>
<keyword evidence="9 14" id="KW-0472">Membrane</keyword>
<dbReference type="GO" id="GO:0042373">
    <property type="term" value="P:vitamin K metabolic process"/>
    <property type="evidence" value="ECO:0007669"/>
    <property type="project" value="InterPro"/>
</dbReference>
<feature type="transmembrane region" description="Helical" evidence="14">
    <location>
        <begin position="52"/>
        <end position="70"/>
    </location>
</feature>
<feature type="transmembrane region" description="Helical" evidence="14">
    <location>
        <begin position="144"/>
        <end position="165"/>
    </location>
</feature>
<evidence type="ECO:0000256" key="5">
    <source>
        <dbReference type="ARBA" id="ARBA00022719"/>
    </source>
</evidence>
<dbReference type="KEGG" id="csyr:103264390"/>
<evidence type="ECO:0000256" key="9">
    <source>
        <dbReference type="ARBA" id="ARBA00023136"/>
    </source>
</evidence>
<dbReference type="InterPro" id="IPR012932">
    <property type="entry name" value="VKOR"/>
</dbReference>
<keyword evidence="11" id="KW-0676">Redox-active center</keyword>
<evidence type="ECO:0000256" key="2">
    <source>
        <dbReference type="ARBA" id="ARBA00006214"/>
    </source>
</evidence>
<comment type="catalytic activity">
    <reaction evidence="13">
        <text>phylloquinone + [protein]-disulfide + H2O = 2,3-epoxyphylloquinone + [protein]-dithiol</text>
        <dbReference type="Rhea" id="RHEA:13817"/>
        <dbReference type="Rhea" id="RHEA-COMP:10593"/>
        <dbReference type="Rhea" id="RHEA-COMP:10594"/>
        <dbReference type="ChEBI" id="CHEBI:15377"/>
        <dbReference type="ChEBI" id="CHEBI:15759"/>
        <dbReference type="ChEBI" id="CHEBI:18067"/>
        <dbReference type="ChEBI" id="CHEBI:29950"/>
        <dbReference type="ChEBI" id="CHEBI:50058"/>
        <dbReference type="EC" id="1.17.4.4"/>
    </reaction>
    <physiologicalReaction direction="right-to-left" evidence="13">
        <dbReference type="Rhea" id="RHEA:13819"/>
    </physiologicalReaction>
</comment>
<proteinExistence type="inferred from homology"/>
<dbReference type="EC" id="1.17.4.4" evidence="3"/>
<dbReference type="AlphaFoldDB" id="A0A1U7TJL8"/>
<dbReference type="PANTHER" id="PTHR14519:SF8">
    <property type="entry name" value="VITAMIN K EPOXIDE REDUCTASE COMPLEX SUBUNIT 1"/>
    <property type="match status" value="1"/>
</dbReference>
<gene>
    <name evidence="17" type="primary">VKORC1</name>
</gene>
<comment type="similarity">
    <text evidence="2">Belongs to the VKOR family.</text>
</comment>
<evidence type="ECO:0000256" key="8">
    <source>
        <dbReference type="ARBA" id="ARBA00023002"/>
    </source>
</evidence>
<evidence type="ECO:0000256" key="6">
    <source>
        <dbReference type="ARBA" id="ARBA00022824"/>
    </source>
</evidence>
<keyword evidence="8" id="KW-0560">Oxidoreductase</keyword>
<evidence type="ECO:0000313" key="16">
    <source>
        <dbReference type="Proteomes" id="UP000189704"/>
    </source>
</evidence>